<gene>
    <name evidence="1" type="ORF">CEXT_198721</name>
</gene>
<organism evidence="1 2">
    <name type="scientific">Caerostris extrusa</name>
    <name type="common">Bark spider</name>
    <name type="synonym">Caerostris bankana</name>
    <dbReference type="NCBI Taxonomy" id="172846"/>
    <lineage>
        <taxon>Eukaryota</taxon>
        <taxon>Metazoa</taxon>
        <taxon>Ecdysozoa</taxon>
        <taxon>Arthropoda</taxon>
        <taxon>Chelicerata</taxon>
        <taxon>Arachnida</taxon>
        <taxon>Araneae</taxon>
        <taxon>Araneomorphae</taxon>
        <taxon>Entelegynae</taxon>
        <taxon>Araneoidea</taxon>
        <taxon>Araneidae</taxon>
        <taxon>Caerostris</taxon>
    </lineage>
</organism>
<reference evidence="1 2" key="1">
    <citation type="submission" date="2021-06" db="EMBL/GenBank/DDBJ databases">
        <title>Caerostris extrusa draft genome.</title>
        <authorList>
            <person name="Kono N."/>
            <person name="Arakawa K."/>
        </authorList>
    </citation>
    <scope>NUCLEOTIDE SEQUENCE [LARGE SCALE GENOMIC DNA]</scope>
</reference>
<evidence type="ECO:0000313" key="2">
    <source>
        <dbReference type="Proteomes" id="UP001054945"/>
    </source>
</evidence>
<protein>
    <submittedName>
        <fullName evidence="1">Uncharacterized protein</fullName>
    </submittedName>
</protein>
<keyword evidence="2" id="KW-1185">Reference proteome</keyword>
<comment type="caution">
    <text evidence="1">The sequence shown here is derived from an EMBL/GenBank/DDBJ whole genome shotgun (WGS) entry which is preliminary data.</text>
</comment>
<dbReference type="AlphaFoldDB" id="A0AAV4TZD1"/>
<proteinExistence type="predicted"/>
<name>A0AAV4TZD1_CAEEX</name>
<dbReference type="EMBL" id="BPLR01011931">
    <property type="protein sequence ID" value="GIY50043.1"/>
    <property type="molecule type" value="Genomic_DNA"/>
</dbReference>
<dbReference type="Proteomes" id="UP001054945">
    <property type="component" value="Unassembled WGS sequence"/>
</dbReference>
<sequence>MGITGQTHFFEETIVQKQRIVDNLPSALLGLCEDENDVSLRCADLSTELMRMQLLQRQVQVHWSPDSTDPL</sequence>
<evidence type="ECO:0000313" key="1">
    <source>
        <dbReference type="EMBL" id="GIY50043.1"/>
    </source>
</evidence>
<accession>A0AAV4TZD1</accession>